<organism evidence="2 3">
    <name type="scientific">Gnathostoma spinigerum</name>
    <dbReference type="NCBI Taxonomy" id="75299"/>
    <lineage>
        <taxon>Eukaryota</taxon>
        <taxon>Metazoa</taxon>
        <taxon>Ecdysozoa</taxon>
        <taxon>Nematoda</taxon>
        <taxon>Chromadorea</taxon>
        <taxon>Rhabditida</taxon>
        <taxon>Spirurina</taxon>
        <taxon>Gnathostomatomorpha</taxon>
        <taxon>Gnathostomatoidea</taxon>
        <taxon>Gnathostomatidae</taxon>
        <taxon>Gnathostoma</taxon>
    </lineage>
</organism>
<keyword evidence="1" id="KW-0732">Signal</keyword>
<evidence type="ECO:0000313" key="3">
    <source>
        <dbReference type="Proteomes" id="UP001608902"/>
    </source>
</evidence>
<protein>
    <recommendedName>
        <fullName evidence="4">Secreted protein</fullName>
    </recommendedName>
</protein>
<evidence type="ECO:0008006" key="4">
    <source>
        <dbReference type="Google" id="ProtNLM"/>
    </source>
</evidence>
<dbReference type="Proteomes" id="UP001608902">
    <property type="component" value="Unassembled WGS sequence"/>
</dbReference>
<feature type="chain" id="PRO_5044864701" description="Secreted protein" evidence="1">
    <location>
        <begin position="19"/>
        <end position="217"/>
    </location>
</feature>
<sequence length="217" mass="24227">MKLAESTKIWLFPTVCLAVTFADDKQRQVCWNGMQGVINGQVGKKEIEARYCKNPNAMCVSMTYCAISKASPTEYEYGYTNYCQGEAIATLPPFLMQDCGITGNGSHIIQKVCNTLQTADFGDNNIFYRMCCEKCSTRRACNDRALKLESPCQGREWSKVPMSSHTTTTKSKVITSTKSGAEQGHCSYVVLAVLAFSVTFTLLQQNQEIRRSCSMFF</sequence>
<name>A0ABD6F236_9BILA</name>
<evidence type="ECO:0000256" key="1">
    <source>
        <dbReference type="SAM" id="SignalP"/>
    </source>
</evidence>
<proteinExistence type="predicted"/>
<keyword evidence="3" id="KW-1185">Reference proteome</keyword>
<reference evidence="2 3" key="1">
    <citation type="submission" date="2024-08" db="EMBL/GenBank/DDBJ databases">
        <title>Gnathostoma spinigerum genome.</title>
        <authorList>
            <person name="Gonzalez-Bertolin B."/>
            <person name="Monzon S."/>
            <person name="Zaballos A."/>
            <person name="Jimenez P."/>
            <person name="Dekumyoy P."/>
            <person name="Varona S."/>
            <person name="Cuesta I."/>
            <person name="Sumanam S."/>
            <person name="Adisakwattana P."/>
            <person name="Gasser R.B."/>
            <person name="Hernandez-Gonzalez A."/>
            <person name="Young N.D."/>
            <person name="Perteguer M.J."/>
        </authorList>
    </citation>
    <scope>NUCLEOTIDE SEQUENCE [LARGE SCALE GENOMIC DNA]</scope>
    <source>
        <strain evidence="2">AL3</strain>
        <tissue evidence="2">Liver</tissue>
    </source>
</reference>
<comment type="caution">
    <text evidence="2">The sequence shown here is derived from an EMBL/GenBank/DDBJ whole genome shotgun (WGS) entry which is preliminary data.</text>
</comment>
<gene>
    <name evidence="2" type="ORF">AB6A40_010101</name>
</gene>
<evidence type="ECO:0000313" key="2">
    <source>
        <dbReference type="EMBL" id="MFH4983392.1"/>
    </source>
</evidence>
<dbReference type="EMBL" id="JBGFUD010012125">
    <property type="protein sequence ID" value="MFH4983392.1"/>
    <property type="molecule type" value="Genomic_DNA"/>
</dbReference>
<feature type="signal peptide" evidence="1">
    <location>
        <begin position="1"/>
        <end position="18"/>
    </location>
</feature>
<dbReference type="AlphaFoldDB" id="A0ABD6F236"/>
<accession>A0ABD6F236</accession>